<organism evidence="1 2">
    <name type="scientific">Corynespora cassiicola Philippines</name>
    <dbReference type="NCBI Taxonomy" id="1448308"/>
    <lineage>
        <taxon>Eukaryota</taxon>
        <taxon>Fungi</taxon>
        <taxon>Dikarya</taxon>
        <taxon>Ascomycota</taxon>
        <taxon>Pezizomycotina</taxon>
        <taxon>Dothideomycetes</taxon>
        <taxon>Pleosporomycetidae</taxon>
        <taxon>Pleosporales</taxon>
        <taxon>Corynesporascaceae</taxon>
        <taxon>Corynespora</taxon>
    </lineage>
</organism>
<evidence type="ECO:0000313" key="2">
    <source>
        <dbReference type="Proteomes" id="UP000240883"/>
    </source>
</evidence>
<evidence type="ECO:0000313" key="1">
    <source>
        <dbReference type="EMBL" id="PSN72966.1"/>
    </source>
</evidence>
<reference evidence="1 2" key="1">
    <citation type="journal article" date="2018" name="Front. Microbiol.">
        <title>Genome-Wide Analysis of Corynespora cassiicola Leaf Fall Disease Putative Effectors.</title>
        <authorList>
            <person name="Lopez D."/>
            <person name="Ribeiro S."/>
            <person name="Label P."/>
            <person name="Fumanal B."/>
            <person name="Venisse J.S."/>
            <person name="Kohler A."/>
            <person name="de Oliveira R.R."/>
            <person name="Labutti K."/>
            <person name="Lipzen A."/>
            <person name="Lail K."/>
            <person name="Bauer D."/>
            <person name="Ohm R.A."/>
            <person name="Barry K.W."/>
            <person name="Spatafora J."/>
            <person name="Grigoriev I.V."/>
            <person name="Martin F.M."/>
            <person name="Pujade-Renaud V."/>
        </authorList>
    </citation>
    <scope>NUCLEOTIDE SEQUENCE [LARGE SCALE GENOMIC DNA]</scope>
    <source>
        <strain evidence="1 2">Philippines</strain>
    </source>
</reference>
<dbReference type="Proteomes" id="UP000240883">
    <property type="component" value="Unassembled WGS sequence"/>
</dbReference>
<keyword evidence="2" id="KW-1185">Reference proteome</keyword>
<name>A0A2T2P648_CORCC</name>
<sequence>MLFLYAHGEEKNRRRIRVKIRACPPHLQLQWLHRSALTNIQLPLRPYQEAQVGVGRSTSKWGAVRHSEKEDRAPATVEKATCNLSLPSKGVREKNDEENERCATVPLRSTWSENNNKIVEVLGTAPQDDNGSLIRKKVLSGVRIAVVVTATKEKSNSWTRRVLHERAETEVPR</sequence>
<dbReference type="EMBL" id="KZ678129">
    <property type="protein sequence ID" value="PSN72966.1"/>
    <property type="molecule type" value="Genomic_DNA"/>
</dbReference>
<accession>A0A2T2P648</accession>
<protein>
    <submittedName>
        <fullName evidence="1">Uncharacterized protein</fullName>
    </submittedName>
</protein>
<proteinExistence type="predicted"/>
<gene>
    <name evidence="1" type="ORF">BS50DRAFT_629060</name>
</gene>
<dbReference type="AlphaFoldDB" id="A0A2T2P648"/>